<sequence>MAISNFIIWNGSPEIFTIGTFALRWYGLFFALGFLISQQILYYIYRKEGKPEKDVEILTIYMVVATIIGARLGHVIFYQPSIIWEDPLGIFLPFEFSPFRFTGLQGLASHGGAIGILFALWLYSRKRKPGQNYFQVLDRIVILVALTGALIRFGNFFNSEIIGKPTDSGMGVVFVNRLTEAVKDRQGDKEIIESIVYHQNDSVPQGTNGRIPLSVYVFFKPGAQEDAAHDLMSYAESISYRLDEFFDSNGDAHYELTTQKDGTLAARLNVIGIARHPAQLYESISCFVLFIALYLIWSRYKQNLPTGRLFGIFLIVCFGLRFVYEFLKENQESFENDLPLNMGQILSIPLVIAGVFVLLYSFRKGTQNSAAAEK</sequence>
<feature type="transmembrane region" description="Helical" evidence="7">
    <location>
        <begin position="309"/>
        <end position="327"/>
    </location>
</feature>
<dbReference type="RefSeq" id="WP_254167167.1">
    <property type="nucleotide sequence ID" value="NZ_JAHESF010000024.1"/>
</dbReference>
<keyword evidence="6 7" id="KW-0472">Membrane</keyword>
<comment type="caution">
    <text evidence="8">The sequence shown here is derived from an EMBL/GenBank/DDBJ whole genome shotgun (WGS) entry which is preliminary data.</text>
</comment>
<dbReference type="GO" id="GO:0042158">
    <property type="term" value="P:lipoprotein biosynthetic process"/>
    <property type="evidence" value="ECO:0007669"/>
    <property type="project" value="UniProtKB-UniRule"/>
</dbReference>
<comment type="function">
    <text evidence="7">Catalyzes the transfer of the diacylglyceryl group from phosphatidylglycerol to the sulfhydryl group of the N-terminal cysteine of a prolipoprotein, the first step in the formation of mature lipoproteins.</text>
</comment>
<feature type="transmembrane region" description="Helical" evidence="7">
    <location>
        <begin position="57"/>
        <end position="79"/>
    </location>
</feature>
<dbReference type="InterPro" id="IPR001640">
    <property type="entry name" value="Lgt"/>
</dbReference>
<proteinExistence type="inferred from homology"/>
<feature type="binding site" evidence="7">
    <location>
        <position position="152"/>
    </location>
    <ligand>
        <name>a 1,2-diacyl-sn-glycero-3-phospho-(1'-sn-glycerol)</name>
        <dbReference type="ChEBI" id="CHEBI:64716"/>
    </ligand>
</feature>
<dbReference type="EMBL" id="JAHESF010000024">
    <property type="protein sequence ID" value="MBT1699315.1"/>
    <property type="molecule type" value="Genomic_DNA"/>
</dbReference>
<evidence type="ECO:0000256" key="3">
    <source>
        <dbReference type="ARBA" id="ARBA00022679"/>
    </source>
</evidence>
<keyword evidence="3 7" id="KW-0808">Transferase</keyword>
<evidence type="ECO:0000256" key="7">
    <source>
        <dbReference type="HAMAP-Rule" id="MF_01147"/>
    </source>
</evidence>
<dbReference type="EC" id="2.5.1.145" evidence="7"/>
<dbReference type="Pfam" id="PF01790">
    <property type="entry name" value="LGT"/>
    <property type="match status" value="1"/>
</dbReference>
<protein>
    <recommendedName>
        <fullName evidence="7">Phosphatidylglycerol--prolipoprotein diacylglyceryl transferase</fullName>
        <ecNumber evidence="7">2.5.1.145</ecNumber>
    </recommendedName>
</protein>
<evidence type="ECO:0000256" key="6">
    <source>
        <dbReference type="ARBA" id="ARBA00023136"/>
    </source>
</evidence>
<evidence type="ECO:0000256" key="4">
    <source>
        <dbReference type="ARBA" id="ARBA00022692"/>
    </source>
</evidence>
<dbReference type="Proteomes" id="UP001319200">
    <property type="component" value="Unassembled WGS sequence"/>
</dbReference>
<feature type="transmembrane region" description="Helical" evidence="7">
    <location>
        <begin position="136"/>
        <end position="157"/>
    </location>
</feature>
<gene>
    <name evidence="7" type="primary">lgt</name>
    <name evidence="8" type="ORF">KK083_20630</name>
</gene>
<keyword evidence="9" id="KW-1185">Reference proteome</keyword>
<name>A0AAP2DMX3_9BACT</name>
<feature type="transmembrane region" description="Helical" evidence="7">
    <location>
        <begin position="99"/>
        <end position="124"/>
    </location>
</feature>
<comment type="similarity">
    <text evidence="1 7">Belongs to the Lgt family.</text>
</comment>
<dbReference type="GO" id="GO:0005886">
    <property type="term" value="C:plasma membrane"/>
    <property type="evidence" value="ECO:0007669"/>
    <property type="project" value="UniProtKB-SubCell"/>
</dbReference>
<evidence type="ECO:0000256" key="2">
    <source>
        <dbReference type="ARBA" id="ARBA00022475"/>
    </source>
</evidence>
<dbReference type="PROSITE" id="PS01311">
    <property type="entry name" value="LGT"/>
    <property type="match status" value="1"/>
</dbReference>
<dbReference type="PANTHER" id="PTHR30589:SF0">
    <property type="entry name" value="PHOSPHATIDYLGLYCEROL--PROLIPOPROTEIN DIACYLGLYCERYL TRANSFERASE"/>
    <property type="match status" value="1"/>
</dbReference>
<evidence type="ECO:0000313" key="8">
    <source>
        <dbReference type="EMBL" id="MBT1699315.1"/>
    </source>
</evidence>
<dbReference type="PANTHER" id="PTHR30589">
    <property type="entry name" value="PROLIPOPROTEIN DIACYLGLYCERYL TRANSFERASE"/>
    <property type="match status" value="1"/>
</dbReference>
<comment type="subcellular location">
    <subcellularLocation>
        <location evidence="7">Cell membrane</location>
        <topology evidence="7">Multi-pass membrane protein</topology>
    </subcellularLocation>
</comment>
<evidence type="ECO:0000256" key="5">
    <source>
        <dbReference type="ARBA" id="ARBA00022989"/>
    </source>
</evidence>
<feature type="transmembrane region" description="Helical" evidence="7">
    <location>
        <begin position="342"/>
        <end position="362"/>
    </location>
</feature>
<feature type="transmembrane region" description="Helical" evidence="7">
    <location>
        <begin position="25"/>
        <end position="45"/>
    </location>
</feature>
<dbReference type="HAMAP" id="MF_01147">
    <property type="entry name" value="Lgt"/>
    <property type="match status" value="1"/>
</dbReference>
<accession>A0AAP2DMX3</accession>
<feature type="transmembrane region" description="Helical" evidence="7">
    <location>
        <begin position="278"/>
        <end position="297"/>
    </location>
</feature>
<evidence type="ECO:0000256" key="1">
    <source>
        <dbReference type="ARBA" id="ARBA00007150"/>
    </source>
</evidence>
<dbReference type="AlphaFoldDB" id="A0AAP2DMX3"/>
<comment type="catalytic activity">
    <reaction evidence="7">
        <text>L-cysteinyl-[prolipoprotein] + a 1,2-diacyl-sn-glycero-3-phospho-(1'-sn-glycerol) = an S-1,2-diacyl-sn-glyceryl-L-cysteinyl-[prolipoprotein] + sn-glycerol 1-phosphate + H(+)</text>
        <dbReference type="Rhea" id="RHEA:56712"/>
        <dbReference type="Rhea" id="RHEA-COMP:14679"/>
        <dbReference type="Rhea" id="RHEA-COMP:14680"/>
        <dbReference type="ChEBI" id="CHEBI:15378"/>
        <dbReference type="ChEBI" id="CHEBI:29950"/>
        <dbReference type="ChEBI" id="CHEBI:57685"/>
        <dbReference type="ChEBI" id="CHEBI:64716"/>
        <dbReference type="ChEBI" id="CHEBI:140658"/>
        <dbReference type="EC" id="2.5.1.145"/>
    </reaction>
</comment>
<organism evidence="8 9">
    <name type="scientific">Chryseosolibacter histidini</name>
    <dbReference type="NCBI Taxonomy" id="2782349"/>
    <lineage>
        <taxon>Bacteria</taxon>
        <taxon>Pseudomonadati</taxon>
        <taxon>Bacteroidota</taxon>
        <taxon>Cytophagia</taxon>
        <taxon>Cytophagales</taxon>
        <taxon>Chryseotaleaceae</taxon>
        <taxon>Chryseosolibacter</taxon>
    </lineage>
</organism>
<dbReference type="GO" id="GO:0008961">
    <property type="term" value="F:phosphatidylglycerol-prolipoprotein diacylglyceryl transferase activity"/>
    <property type="evidence" value="ECO:0007669"/>
    <property type="project" value="UniProtKB-UniRule"/>
</dbReference>
<comment type="pathway">
    <text evidence="7">Protein modification; lipoprotein biosynthesis (diacylglyceryl transfer).</text>
</comment>
<reference evidence="8 9" key="1">
    <citation type="submission" date="2021-05" db="EMBL/GenBank/DDBJ databases">
        <title>A Polyphasic approach of four new species of the genus Ohtaekwangia: Ohtaekwangia histidinii sp. nov., Ohtaekwangia cretensis sp. nov., Ohtaekwangia indiensis sp. nov., Ohtaekwangia reichenbachii sp. nov. from diverse environment.</title>
        <authorList>
            <person name="Octaviana S."/>
        </authorList>
    </citation>
    <scope>NUCLEOTIDE SEQUENCE [LARGE SCALE GENOMIC DNA]</scope>
    <source>
        <strain evidence="8 9">PWU4</strain>
    </source>
</reference>
<keyword evidence="5 7" id="KW-1133">Transmembrane helix</keyword>
<keyword evidence="2 7" id="KW-1003">Cell membrane</keyword>
<evidence type="ECO:0000313" key="9">
    <source>
        <dbReference type="Proteomes" id="UP001319200"/>
    </source>
</evidence>
<keyword evidence="4 7" id="KW-0812">Transmembrane</keyword>